<dbReference type="SUPFAM" id="SSF54768">
    <property type="entry name" value="dsRNA-binding domain-like"/>
    <property type="match status" value="1"/>
</dbReference>
<dbReference type="InterPro" id="IPR020568">
    <property type="entry name" value="Ribosomal_Su5_D2-typ_SF"/>
</dbReference>
<evidence type="ECO:0000256" key="6">
    <source>
        <dbReference type="PROSITE-ProRule" id="PRU00268"/>
    </source>
</evidence>
<dbReference type="GO" id="GO:0003723">
    <property type="term" value="F:RNA binding"/>
    <property type="evidence" value="ECO:0007669"/>
    <property type="project" value="InterPro"/>
</dbReference>
<evidence type="ECO:0000259" key="9">
    <source>
        <dbReference type="PROSITE" id="PS50881"/>
    </source>
</evidence>
<dbReference type="InterPro" id="IPR013810">
    <property type="entry name" value="Ribosomal_uS5_N"/>
</dbReference>
<evidence type="ECO:0000256" key="4">
    <source>
        <dbReference type="ARBA" id="ARBA00035255"/>
    </source>
</evidence>
<dbReference type="Pfam" id="PF03719">
    <property type="entry name" value="Ribosomal_S5_C"/>
    <property type="match status" value="1"/>
</dbReference>
<dbReference type="FunFam" id="3.30.230.10:FF:000002">
    <property type="entry name" value="30S ribosomal protein S5"/>
    <property type="match status" value="1"/>
</dbReference>
<evidence type="ECO:0000256" key="5">
    <source>
        <dbReference type="ARBA" id="ARBA00035519"/>
    </source>
</evidence>
<dbReference type="PANTHER" id="PTHR48277">
    <property type="entry name" value="MITOCHONDRIAL RIBOSOMAL PROTEIN S5"/>
    <property type="match status" value="1"/>
</dbReference>
<gene>
    <name evidence="10" type="ORF">COV08_00405</name>
</gene>
<dbReference type="GO" id="GO:0005840">
    <property type="term" value="C:ribosome"/>
    <property type="evidence" value="ECO:0007669"/>
    <property type="project" value="UniProtKB-KW"/>
</dbReference>
<dbReference type="Gene3D" id="3.30.160.20">
    <property type="match status" value="1"/>
</dbReference>
<dbReference type="InterPro" id="IPR014721">
    <property type="entry name" value="Ribsml_uS5_D2-typ_fold_subgr"/>
</dbReference>
<evidence type="ECO:0000256" key="3">
    <source>
        <dbReference type="ARBA" id="ARBA00023274"/>
    </source>
</evidence>
<protein>
    <recommendedName>
        <fullName evidence="4">Small ribosomal subunit protein uS5</fullName>
    </recommendedName>
    <alternativeName>
        <fullName evidence="5">30S ribosomal protein S5</fullName>
    </alternativeName>
</protein>
<evidence type="ECO:0000256" key="7">
    <source>
        <dbReference type="RuleBase" id="RU003823"/>
    </source>
</evidence>
<comment type="similarity">
    <text evidence="1 7">Belongs to the universal ribosomal protein uS5 family.</text>
</comment>
<dbReference type="SUPFAM" id="SSF54211">
    <property type="entry name" value="Ribosomal protein S5 domain 2-like"/>
    <property type="match status" value="1"/>
</dbReference>
<dbReference type="Gene3D" id="3.30.230.10">
    <property type="match status" value="1"/>
</dbReference>
<keyword evidence="2 6" id="KW-0689">Ribosomal protein</keyword>
<proteinExistence type="inferred from homology"/>
<keyword evidence="3 6" id="KW-0687">Ribonucleoprotein</keyword>
<dbReference type="Pfam" id="PF00333">
    <property type="entry name" value="Ribosomal_S5"/>
    <property type="match status" value="1"/>
</dbReference>
<evidence type="ECO:0000256" key="1">
    <source>
        <dbReference type="ARBA" id="ARBA00008945"/>
    </source>
</evidence>
<evidence type="ECO:0000313" key="10">
    <source>
        <dbReference type="EMBL" id="PIR46424.1"/>
    </source>
</evidence>
<dbReference type="PANTHER" id="PTHR48277:SF1">
    <property type="entry name" value="MITOCHONDRIAL RIBOSOMAL PROTEIN S5"/>
    <property type="match status" value="1"/>
</dbReference>
<reference evidence="10 11" key="1">
    <citation type="submission" date="2017-09" db="EMBL/GenBank/DDBJ databases">
        <title>Depth-based differentiation of microbial function through sediment-hosted aquifers and enrichment of novel symbionts in the deep terrestrial subsurface.</title>
        <authorList>
            <person name="Probst A.J."/>
            <person name="Ladd B."/>
            <person name="Jarett J.K."/>
            <person name="Geller-Mcgrath D.E."/>
            <person name="Sieber C.M."/>
            <person name="Emerson J.B."/>
            <person name="Anantharaman K."/>
            <person name="Thomas B.C."/>
            <person name="Malmstrom R."/>
            <person name="Stieglmeier M."/>
            <person name="Klingl A."/>
            <person name="Woyke T."/>
            <person name="Ryan C.M."/>
            <person name="Banfield J.F."/>
        </authorList>
    </citation>
    <scope>NUCLEOTIDE SEQUENCE [LARGE SCALE GENOMIC DNA]</scope>
    <source>
        <strain evidence="10">CG10_big_fil_rev_8_21_14_0_10_49_38</strain>
    </source>
</reference>
<dbReference type="GO" id="GO:1990904">
    <property type="term" value="C:ribonucleoprotein complex"/>
    <property type="evidence" value="ECO:0007669"/>
    <property type="project" value="UniProtKB-UniRule"/>
</dbReference>
<dbReference type="AlphaFoldDB" id="A0A2H0RK88"/>
<feature type="compositionally biased region" description="Low complexity" evidence="8">
    <location>
        <begin position="12"/>
        <end position="21"/>
    </location>
</feature>
<dbReference type="GO" id="GO:0003735">
    <property type="term" value="F:structural constituent of ribosome"/>
    <property type="evidence" value="ECO:0007669"/>
    <property type="project" value="UniProtKB-UniRule"/>
</dbReference>
<dbReference type="GO" id="GO:0006412">
    <property type="term" value="P:translation"/>
    <property type="evidence" value="ECO:0007669"/>
    <property type="project" value="InterPro"/>
</dbReference>
<comment type="caution">
    <text evidence="10">The sequence shown here is derived from an EMBL/GenBank/DDBJ whole genome shotgun (WGS) entry which is preliminary data.</text>
</comment>
<dbReference type="EMBL" id="PCYK01000003">
    <property type="protein sequence ID" value="PIR46424.1"/>
    <property type="molecule type" value="Genomic_DNA"/>
</dbReference>
<organism evidence="10 11">
    <name type="scientific">Candidatus Vogelbacteria bacterium CG10_big_fil_rev_8_21_14_0_10_49_38</name>
    <dbReference type="NCBI Taxonomy" id="1975043"/>
    <lineage>
        <taxon>Bacteria</taxon>
        <taxon>Candidatus Vogeliibacteriota</taxon>
    </lineage>
</organism>
<feature type="domain" description="S5 DRBM" evidence="9">
    <location>
        <begin position="48"/>
        <end position="111"/>
    </location>
</feature>
<dbReference type="Proteomes" id="UP000230431">
    <property type="component" value="Unassembled WGS sequence"/>
</dbReference>
<dbReference type="PROSITE" id="PS50881">
    <property type="entry name" value="S5_DSRBD"/>
    <property type="match status" value="1"/>
</dbReference>
<evidence type="ECO:0000256" key="8">
    <source>
        <dbReference type="SAM" id="MobiDB-lite"/>
    </source>
</evidence>
<evidence type="ECO:0000256" key="2">
    <source>
        <dbReference type="ARBA" id="ARBA00022980"/>
    </source>
</evidence>
<sequence>MAPTSTARPSFSRGAGAPRRQGGAGGSRRGAPAGRGRRSTFERPKPEFDHKTIKVRRVARVVSGGRRFSFSVALVAGDRNGRVSVGVGKAGDTALAIEKALNQAKRAMIRVNLTDKKSIAHETFAKFKAAQVTLRPAAGRGLVAGSATRVVLSLAGIHDVNAKVVSRSKDKLNIARATVLALSDLQTRTKKPPVETK</sequence>
<feature type="compositionally biased region" description="Basic and acidic residues" evidence="8">
    <location>
        <begin position="39"/>
        <end position="49"/>
    </location>
</feature>
<feature type="region of interest" description="Disordered" evidence="8">
    <location>
        <begin position="1"/>
        <end position="49"/>
    </location>
</feature>
<dbReference type="InterPro" id="IPR005324">
    <property type="entry name" value="Ribosomal_uS5_C"/>
</dbReference>
<evidence type="ECO:0000313" key="11">
    <source>
        <dbReference type="Proteomes" id="UP000230431"/>
    </source>
</evidence>
<dbReference type="GO" id="GO:0005737">
    <property type="term" value="C:cytoplasm"/>
    <property type="evidence" value="ECO:0007669"/>
    <property type="project" value="UniProtKB-ARBA"/>
</dbReference>
<name>A0A2H0RK88_9BACT</name>
<accession>A0A2H0RK88</accession>
<dbReference type="InterPro" id="IPR000851">
    <property type="entry name" value="Ribosomal_uS5"/>
</dbReference>